<feature type="domain" description="Spermatogenesis-associated protein 20-like TRX" evidence="4">
    <location>
        <begin position="26"/>
        <end position="130"/>
    </location>
</feature>
<proteinExistence type="predicted"/>
<dbReference type="InterPro" id="IPR004879">
    <property type="entry name" value="Ssp411-like_TRX"/>
</dbReference>
<protein>
    <submittedName>
        <fullName evidence="5">Thioredoxin-related protein</fullName>
    </submittedName>
</protein>
<keyword evidence="2" id="KW-0676">Redox-active center</keyword>
<dbReference type="InterPro" id="IPR017937">
    <property type="entry name" value="Thioredoxin_CS"/>
</dbReference>
<evidence type="ECO:0000313" key="5">
    <source>
        <dbReference type="EMBL" id="SFW29061.1"/>
    </source>
</evidence>
<keyword evidence="1 3" id="KW-0732">Signal</keyword>
<evidence type="ECO:0000256" key="2">
    <source>
        <dbReference type="ARBA" id="ARBA00023284"/>
    </source>
</evidence>
<dbReference type="STRING" id="76595.SAMN05660313_01091"/>
<dbReference type="Gene3D" id="3.40.30.10">
    <property type="entry name" value="Glutaredoxin"/>
    <property type="match status" value="1"/>
</dbReference>
<dbReference type="RefSeq" id="WP_072302729.1">
    <property type="nucleotide sequence ID" value="NZ_FPIY01000001.1"/>
</dbReference>
<evidence type="ECO:0000313" key="6">
    <source>
        <dbReference type="Proteomes" id="UP000183257"/>
    </source>
</evidence>
<dbReference type="Pfam" id="PF03190">
    <property type="entry name" value="Thioredox_DsbH"/>
    <property type="match status" value="1"/>
</dbReference>
<dbReference type="EMBL" id="FPIY01000001">
    <property type="protein sequence ID" value="SFW29061.1"/>
    <property type="molecule type" value="Genomic_DNA"/>
</dbReference>
<reference evidence="6" key="1">
    <citation type="submission" date="2016-11" db="EMBL/GenBank/DDBJ databases">
        <authorList>
            <person name="Varghese N."/>
            <person name="Submissions S."/>
        </authorList>
    </citation>
    <scope>NUCLEOTIDE SEQUENCE [LARGE SCALE GENOMIC DNA]</scope>
    <source>
        <strain evidence="6">DSM 24786</strain>
    </source>
</reference>
<gene>
    <name evidence="5" type="ORF">SAMN05660313_01091</name>
</gene>
<keyword evidence="6" id="KW-1185">Reference proteome</keyword>
<sequence length="177" mass="20519">MKLKSLNTIKICAILFLAFTSFTTSAQEVEWLSWEEAVELAKTDKAPKKMFIDVYTDWCGWCKKMDADTFQNPEVATYMAKNYYMVKLDGERKEPLEYKGQTYKFVASGRSGYHEFAAALMQGKMSYPTTIFLDEKQQMLSPVPGYQKPTPFLKIAKYFGEDIHKTKKWAEYDTKAE</sequence>
<name>A0A1K1N1D1_9FLAO</name>
<dbReference type="InterPro" id="IPR036249">
    <property type="entry name" value="Thioredoxin-like_sf"/>
</dbReference>
<feature type="signal peptide" evidence="3">
    <location>
        <begin position="1"/>
        <end position="26"/>
    </location>
</feature>
<evidence type="ECO:0000259" key="4">
    <source>
        <dbReference type="Pfam" id="PF03190"/>
    </source>
</evidence>
<organism evidence="5 6">
    <name type="scientific">Cellulophaga fucicola</name>
    <dbReference type="NCBI Taxonomy" id="76595"/>
    <lineage>
        <taxon>Bacteria</taxon>
        <taxon>Pseudomonadati</taxon>
        <taxon>Bacteroidota</taxon>
        <taxon>Flavobacteriia</taxon>
        <taxon>Flavobacteriales</taxon>
        <taxon>Flavobacteriaceae</taxon>
        <taxon>Cellulophaga</taxon>
    </lineage>
</organism>
<dbReference type="OrthoDB" id="9811036at2"/>
<dbReference type="AlphaFoldDB" id="A0A1K1N1D1"/>
<evidence type="ECO:0000256" key="1">
    <source>
        <dbReference type="ARBA" id="ARBA00022729"/>
    </source>
</evidence>
<dbReference type="InterPro" id="IPR051099">
    <property type="entry name" value="AGR/TXD"/>
</dbReference>
<feature type="chain" id="PRO_5009665883" evidence="3">
    <location>
        <begin position="27"/>
        <end position="177"/>
    </location>
</feature>
<dbReference type="PANTHER" id="PTHR15337:SF11">
    <property type="entry name" value="THIOREDOXIN DOMAIN-CONTAINING PROTEIN"/>
    <property type="match status" value="1"/>
</dbReference>
<dbReference type="SUPFAM" id="SSF52833">
    <property type="entry name" value="Thioredoxin-like"/>
    <property type="match status" value="1"/>
</dbReference>
<accession>A0A1K1N1D1</accession>
<dbReference type="PANTHER" id="PTHR15337">
    <property type="entry name" value="ANTERIOR GRADIENT PROTEIN-RELATED"/>
    <property type="match status" value="1"/>
</dbReference>
<dbReference type="Proteomes" id="UP000183257">
    <property type="component" value="Unassembled WGS sequence"/>
</dbReference>
<evidence type="ECO:0000256" key="3">
    <source>
        <dbReference type="SAM" id="SignalP"/>
    </source>
</evidence>
<dbReference type="PROSITE" id="PS00194">
    <property type="entry name" value="THIOREDOXIN_1"/>
    <property type="match status" value="1"/>
</dbReference>